<evidence type="ECO:0000313" key="3">
    <source>
        <dbReference type="Proteomes" id="UP000038040"/>
    </source>
</evidence>
<evidence type="ECO:0000313" key="4">
    <source>
        <dbReference type="Proteomes" id="UP000274756"/>
    </source>
</evidence>
<proteinExistence type="predicted"/>
<dbReference type="Proteomes" id="UP000038040">
    <property type="component" value="Unplaced"/>
</dbReference>
<feature type="region of interest" description="Disordered" evidence="1">
    <location>
        <begin position="129"/>
        <end position="150"/>
    </location>
</feature>
<sequence length="178" mass="20532">MNRESLSKSQKSGLKMADIYEAHQDLNYLISNEIPSSSFKLTAKISENVEKLEQSSFNMNSRLGNNYLNNSSSSTVKEDSISQYWRTNSDELTQIRNFVGILQKAKENIQSTGFPYRIEQEEKSLEFFKSRNSSRNKDPKTLKLDQRTTSTENENYLIEADSDNSPNNTLYNLQLKTF</sequence>
<name>A0A0N4UK49_DRAME</name>
<evidence type="ECO:0000313" key="5">
    <source>
        <dbReference type="WBParaSite" id="DME_0000807601-mRNA-1"/>
    </source>
</evidence>
<dbReference type="Proteomes" id="UP000274756">
    <property type="component" value="Unassembled WGS sequence"/>
</dbReference>
<gene>
    <name evidence="2" type="ORF">DME_LOCUS2201</name>
</gene>
<evidence type="ECO:0000256" key="1">
    <source>
        <dbReference type="SAM" id="MobiDB-lite"/>
    </source>
</evidence>
<reference evidence="2 4" key="2">
    <citation type="submission" date="2018-11" db="EMBL/GenBank/DDBJ databases">
        <authorList>
            <consortium name="Pathogen Informatics"/>
        </authorList>
    </citation>
    <scope>NUCLEOTIDE SEQUENCE [LARGE SCALE GENOMIC DNA]</scope>
</reference>
<reference evidence="5" key="1">
    <citation type="submission" date="2017-02" db="UniProtKB">
        <authorList>
            <consortium name="WormBaseParasite"/>
        </authorList>
    </citation>
    <scope>IDENTIFICATION</scope>
</reference>
<evidence type="ECO:0000313" key="2">
    <source>
        <dbReference type="EMBL" id="VDN52228.1"/>
    </source>
</evidence>
<dbReference type="AlphaFoldDB" id="A0A0N4UK49"/>
<protein>
    <submittedName>
        <fullName evidence="2 5">Uncharacterized protein</fullName>
    </submittedName>
</protein>
<feature type="compositionally biased region" description="Basic and acidic residues" evidence="1">
    <location>
        <begin position="129"/>
        <end position="146"/>
    </location>
</feature>
<accession>A0A0N4UK49</accession>
<keyword evidence="4" id="KW-1185">Reference proteome</keyword>
<dbReference type="WBParaSite" id="DME_0000807601-mRNA-1">
    <property type="protein sequence ID" value="DME_0000807601-mRNA-1"/>
    <property type="gene ID" value="DME_0000807601"/>
</dbReference>
<organism evidence="3 5">
    <name type="scientific">Dracunculus medinensis</name>
    <name type="common">Guinea worm</name>
    <dbReference type="NCBI Taxonomy" id="318479"/>
    <lineage>
        <taxon>Eukaryota</taxon>
        <taxon>Metazoa</taxon>
        <taxon>Ecdysozoa</taxon>
        <taxon>Nematoda</taxon>
        <taxon>Chromadorea</taxon>
        <taxon>Rhabditida</taxon>
        <taxon>Spirurina</taxon>
        <taxon>Dracunculoidea</taxon>
        <taxon>Dracunculidae</taxon>
        <taxon>Dracunculus</taxon>
    </lineage>
</organism>
<dbReference type="EMBL" id="UYYG01000050">
    <property type="protein sequence ID" value="VDN52228.1"/>
    <property type="molecule type" value="Genomic_DNA"/>
</dbReference>